<protein>
    <submittedName>
        <fullName evidence="1">Uncharacterized protein, DUF1810 family</fullName>
    </submittedName>
</protein>
<keyword evidence="2" id="KW-1185">Reference proteome</keyword>
<dbReference type="STRING" id="428993.SAMN06296058_0322"/>
<evidence type="ECO:0000313" key="1">
    <source>
        <dbReference type="EMBL" id="SKC43834.1"/>
    </source>
</evidence>
<dbReference type="EMBL" id="FUZV01000001">
    <property type="protein sequence ID" value="SKC43834.1"/>
    <property type="molecule type" value="Genomic_DNA"/>
</dbReference>
<dbReference type="PIRSF" id="PIRSF008546">
    <property type="entry name" value="UCP008546"/>
    <property type="match status" value="1"/>
</dbReference>
<dbReference type="InterPro" id="IPR036287">
    <property type="entry name" value="Rv1873-like_sf"/>
</dbReference>
<gene>
    <name evidence="1" type="ORF">SAMN06296058_0322</name>
</gene>
<dbReference type="SUPFAM" id="SSF140736">
    <property type="entry name" value="Rv1873-like"/>
    <property type="match status" value="1"/>
</dbReference>
<proteinExistence type="predicted"/>
<sequence>MHDDLQRFVEAQQQVYPVALSEVGQGRKRTHWMWYIFPQLRGLGRSAMAHTYGIRDLQEARDYLAHPVLGARLEEITRAVVRSGVAPREIFGDVDYLKFVSCMTLFARASNPESVFASALGKLPGPDHQTEVLLAQAD</sequence>
<evidence type="ECO:0000313" key="2">
    <source>
        <dbReference type="Proteomes" id="UP000190341"/>
    </source>
</evidence>
<dbReference type="Gene3D" id="1.25.40.380">
    <property type="entry name" value="Protein of unknown function DUF1810"/>
    <property type="match status" value="1"/>
</dbReference>
<dbReference type="Proteomes" id="UP000190341">
    <property type="component" value="Unassembled WGS sequence"/>
</dbReference>
<dbReference type="RefSeq" id="WP_079722738.1">
    <property type="nucleotide sequence ID" value="NZ_BMCL01000003.1"/>
</dbReference>
<dbReference type="AlphaFoldDB" id="A0A1T5IXG6"/>
<dbReference type="Pfam" id="PF08837">
    <property type="entry name" value="DUF1810"/>
    <property type="match status" value="1"/>
</dbReference>
<accession>A0A1T5IXG6</accession>
<dbReference type="InterPro" id="IPR014937">
    <property type="entry name" value="DUF1810"/>
</dbReference>
<dbReference type="OrthoDB" id="9801870at2"/>
<reference evidence="1 2" key="1">
    <citation type="submission" date="2017-02" db="EMBL/GenBank/DDBJ databases">
        <authorList>
            <person name="Peterson S.W."/>
        </authorList>
    </citation>
    <scope>NUCLEOTIDE SEQUENCE [LARGE SCALE GENOMIC DNA]</scope>
    <source>
        <strain evidence="1 2">P15</strain>
    </source>
</reference>
<organism evidence="1 2">
    <name type="scientific">Pseudoxanthomonas indica</name>
    <dbReference type="NCBI Taxonomy" id="428993"/>
    <lineage>
        <taxon>Bacteria</taxon>
        <taxon>Pseudomonadati</taxon>
        <taxon>Pseudomonadota</taxon>
        <taxon>Gammaproteobacteria</taxon>
        <taxon>Lysobacterales</taxon>
        <taxon>Lysobacteraceae</taxon>
        <taxon>Pseudoxanthomonas</taxon>
    </lineage>
</organism>
<name>A0A1T5IXG6_9GAMM</name>